<feature type="transmembrane region" description="Helical" evidence="6">
    <location>
        <begin position="435"/>
        <end position="453"/>
    </location>
</feature>
<feature type="transmembrane region" description="Helical" evidence="6">
    <location>
        <begin position="231"/>
        <end position="250"/>
    </location>
</feature>
<evidence type="ECO:0000256" key="4">
    <source>
        <dbReference type="ARBA" id="ARBA00022989"/>
    </source>
</evidence>
<feature type="transmembrane region" description="Helical" evidence="6">
    <location>
        <begin position="190"/>
        <end position="211"/>
    </location>
</feature>
<dbReference type="AlphaFoldDB" id="A0A1L5F7S3"/>
<dbReference type="PANTHER" id="PTHR11706:SF33">
    <property type="entry name" value="NATURAL RESISTANCE-ASSOCIATED MACROPHAGE PROTEIN 2"/>
    <property type="match status" value="1"/>
</dbReference>
<accession>A0A1L5F7S3</accession>
<keyword evidence="3 6" id="KW-0812">Transmembrane</keyword>
<feature type="transmembrane region" description="Helical" evidence="6">
    <location>
        <begin position="125"/>
        <end position="144"/>
    </location>
</feature>
<dbReference type="PANTHER" id="PTHR11706">
    <property type="entry name" value="SOLUTE CARRIER PROTEIN FAMILY 11 MEMBER"/>
    <property type="match status" value="1"/>
</dbReference>
<dbReference type="GO" id="GO:0005886">
    <property type="term" value="C:plasma membrane"/>
    <property type="evidence" value="ECO:0007669"/>
    <property type="project" value="TreeGrafter"/>
</dbReference>
<proteinExistence type="predicted"/>
<dbReference type="RefSeq" id="WP_073538660.1">
    <property type="nucleotide sequence ID" value="NZ_CP018335.1"/>
</dbReference>
<evidence type="ECO:0000313" key="8">
    <source>
        <dbReference type="Proteomes" id="UP000184604"/>
    </source>
</evidence>
<evidence type="ECO:0000313" key="7">
    <source>
        <dbReference type="EMBL" id="APM39022.1"/>
    </source>
</evidence>
<keyword evidence="5 6" id="KW-0472">Membrane</keyword>
<feature type="transmembrane region" description="Helical" evidence="6">
    <location>
        <begin position="316"/>
        <end position="336"/>
    </location>
</feature>
<feature type="transmembrane region" description="Helical" evidence="6">
    <location>
        <begin position="150"/>
        <end position="183"/>
    </location>
</feature>
<organism evidence="7 8">
    <name type="scientific">Clostridium kluyveri</name>
    <dbReference type="NCBI Taxonomy" id="1534"/>
    <lineage>
        <taxon>Bacteria</taxon>
        <taxon>Bacillati</taxon>
        <taxon>Bacillota</taxon>
        <taxon>Clostridia</taxon>
        <taxon>Eubacteriales</taxon>
        <taxon>Clostridiaceae</taxon>
        <taxon>Clostridium</taxon>
    </lineage>
</organism>
<dbReference type="InterPro" id="IPR001046">
    <property type="entry name" value="NRAMP_fam"/>
</dbReference>
<evidence type="ECO:0000256" key="3">
    <source>
        <dbReference type="ARBA" id="ARBA00022692"/>
    </source>
</evidence>
<feature type="transmembrane region" description="Helical" evidence="6">
    <location>
        <begin position="271"/>
        <end position="296"/>
    </location>
</feature>
<evidence type="ECO:0000256" key="5">
    <source>
        <dbReference type="ARBA" id="ARBA00023136"/>
    </source>
</evidence>
<keyword evidence="4 6" id="KW-1133">Transmembrane helix</keyword>
<dbReference type="GO" id="GO:0005384">
    <property type="term" value="F:manganese ion transmembrane transporter activity"/>
    <property type="evidence" value="ECO:0007669"/>
    <property type="project" value="TreeGrafter"/>
</dbReference>
<evidence type="ECO:0000256" key="6">
    <source>
        <dbReference type="SAM" id="Phobius"/>
    </source>
</evidence>
<dbReference type="Pfam" id="PF01566">
    <property type="entry name" value="Nramp"/>
    <property type="match status" value="1"/>
</dbReference>
<feature type="transmembrane region" description="Helical" evidence="6">
    <location>
        <begin position="392"/>
        <end position="415"/>
    </location>
</feature>
<dbReference type="EMBL" id="CP018335">
    <property type="protein sequence ID" value="APM39022.1"/>
    <property type="molecule type" value="Genomic_DNA"/>
</dbReference>
<sequence>MILDSVRDVIYFGGNNIMNGSNENRLEGFNISKSKFYNTIDRKEKKYLSRSTLLWTVIGPGLLAAMGDNDAGGVISYCVTGMKFGISLFIPLCISLIIIPYAVQEMSMRIGTISGSSLIKLIGKYYGGYWVKYHVAALIVENILMLSTEFIGMTAGLIVIGIPIWMGTAISLILVLSIIIFAGYKKKERMALLIGSSNVIFIVIAFIVHPSAVTSSYNFMSLNLIHGNNDLLWYTAAIAGNSIAPWMVFFQNSAYMDKGGTGESHIFARRLDIRIGCIVQVIIAICILISGAALFGHVQNIENAGPAELILGFTNYFGRGIGILFALGIFNAGLLASITISLSSSWCVADAFNWPHSLNNKIKEAHKFYAVYMGSVAVAALIILVPNLPLNYMALITQIIGGIIMIPIIIFIILLSNKKDIMGKYKNSLFINIRAYIIAVVLIGITILLLWSFL</sequence>
<dbReference type="GO" id="GO:0034755">
    <property type="term" value="P:iron ion transmembrane transport"/>
    <property type="evidence" value="ECO:0007669"/>
    <property type="project" value="TreeGrafter"/>
</dbReference>
<reference evidence="7 8" key="1">
    <citation type="submission" date="2016-12" db="EMBL/GenBank/DDBJ databases">
        <title>Complete genome sequence of Clostridium kluyveri JZZ isolated from the pit mud of a Chinese flavor liquor-making factory.</title>
        <authorList>
            <person name="Wang Y."/>
        </authorList>
    </citation>
    <scope>NUCLEOTIDE SEQUENCE [LARGE SCALE GENOMIC DNA]</scope>
    <source>
        <strain evidence="7 8">JZZ</strain>
    </source>
</reference>
<name>A0A1L5F7S3_CLOKL</name>
<feature type="transmembrane region" description="Helical" evidence="6">
    <location>
        <begin position="47"/>
        <end position="66"/>
    </location>
</feature>
<protein>
    <submittedName>
        <fullName evidence="7">Uncharacterized protein</fullName>
    </submittedName>
</protein>
<feature type="transmembrane region" description="Helical" evidence="6">
    <location>
        <begin position="368"/>
        <end position="386"/>
    </location>
</feature>
<dbReference type="GO" id="GO:0015086">
    <property type="term" value="F:cadmium ion transmembrane transporter activity"/>
    <property type="evidence" value="ECO:0007669"/>
    <property type="project" value="TreeGrafter"/>
</dbReference>
<evidence type="ECO:0000256" key="1">
    <source>
        <dbReference type="ARBA" id="ARBA00004141"/>
    </source>
</evidence>
<gene>
    <name evidence="7" type="ORF">BS101_09825</name>
</gene>
<keyword evidence="2" id="KW-0813">Transport</keyword>
<feature type="transmembrane region" description="Helical" evidence="6">
    <location>
        <begin position="86"/>
        <end position="104"/>
    </location>
</feature>
<dbReference type="OrthoDB" id="141480at2"/>
<evidence type="ECO:0000256" key="2">
    <source>
        <dbReference type="ARBA" id="ARBA00022448"/>
    </source>
</evidence>
<dbReference type="Proteomes" id="UP000184604">
    <property type="component" value="Chromosome"/>
</dbReference>
<comment type="subcellular location">
    <subcellularLocation>
        <location evidence="1">Membrane</location>
        <topology evidence="1">Multi-pass membrane protein</topology>
    </subcellularLocation>
</comment>